<feature type="region of interest" description="Disordered" evidence="9">
    <location>
        <begin position="1"/>
        <end position="22"/>
    </location>
</feature>
<keyword evidence="8" id="KW-0175">Coiled coil</keyword>
<organism evidence="11 12">
    <name type="scientific">Ficus carica</name>
    <name type="common">Common fig</name>
    <dbReference type="NCBI Taxonomy" id="3494"/>
    <lineage>
        <taxon>Eukaryota</taxon>
        <taxon>Viridiplantae</taxon>
        <taxon>Streptophyta</taxon>
        <taxon>Embryophyta</taxon>
        <taxon>Tracheophyta</taxon>
        <taxon>Spermatophyta</taxon>
        <taxon>Magnoliopsida</taxon>
        <taxon>eudicotyledons</taxon>
        <taxon>Gunneridae</taxon>
        <taxon>Pentapetalae</taxon>
        <taxon>rosids</taxon>
        <taxon>fabids</taxon>
        <taxon>Rosales</taxon>
        <taxon>Moraceae</taxon>
        <taxon>Ficeae</taxon>
        <taxon>Ficus</taxon>
    </lineage>
</organism>
<dbReference type="Proteomes" id="UP001187192">
    <property type="component" value="Unassembled WGS sequence"/>
</dbReference>
<dbReference type="GO" id="GO:0005743">
    <property type="term" value="C:mitochondrial inner membrane"/>
    <property type="evidence" value="ECO:0007669"/>
    <property type="project" value="UniProtKB-SubCell"/>
</dbReference>
<evidence type="ECO:0000256" key="2">
    <source>
        <dbReference type="ARBA" id="ARBA00008370"/>
    </source>
</evidence>
<evidence type="ECO:0000256" key="6">
    <source>
        <dbReference type="ARBA" id="ARBA00023128"/>
    </source>
</evidence>
<keyword evidence="12" id="KW-1185">Reference proteome</keyword>
<dbReference type="Pfam" id="PF14138">
    <property type="entry name" value="COX16"/>
    <property type="match status" value="1"/>
</dbReference>
<proteinExistence type="inferred from homology"/>
<feature type="transmembrane region" description="Helical" evidence="10">
    <location>
        <begin position="41"/>
        <end position="63"/>
    </location>
</feature>
<keyword evidence="4" id="KW-0999">Mitochondrion inner membrane</keyword>
<evidence type="ECO:0000256" key="9">
    <source>
        <dbReference type="SAM" id="MobiDB-lite"/>
    </source>
</evidence>
<evidence type="ECO:0000256" key="7">
    <source>
        <dbReference type="ARBA" id="ARBA00023136"/>
    </source>
</evidence>
<comment type="subcellular location">
    <subcellularLocation>
        <location evidence="1">Mitochondrion inner membrane</location>
        <topology evidence="1">Single-pass membrane protein</topology>
    </subcellularLocation>
</comment>
<evidence type="ECO:0000313" key="12">
    <source>
        <dbReference type="Proteomes" id="UP001187192"/>
    </source>
</evidence>
<keyword evidence="6" id="KW-0496">Mitochondrion</keyword>
<keyword evidence="5 10" id="KW-1133">Transmembrane helix</keyword>
<name>A0AA88AEI4_FICCA</name>
<feature type="compositionally biased region" description="Polar residues" evidence="9">
    <location>
        <begin position="9"/>
        <end position="22"/>
    </location>
</feature>
<evidence type="ECO:0000256" key="4">
    <source>
        <dbReference type="ARBA" id="ARBA00022792"/>
    </source>
</evidence>
<dbReference type="AlphaFoldDB" id="A0AA88AEI4"/>
<evidence type="ECO:0000256" key="5">
    <source>
        <dbReference type="ARBA" id="ARBA00022989"/>
    </source>
</evidence>
<keyword evidence="3 10" id="KW-0812">Transmembrane</keyword>
<dbReference type="InterPro" id="IPR020164">
    <property type="entry name" value="Cyt_c_Oxase_assmbl_COX16"/>
</dbReference>
<reference evidence="11" key="1">
    <citation type="submission" date="2023-07" db="EMBL/GenBank/DDBJ databases">
        <title>draft genome sequence of fig (Ficus carica).</title>
        <authorList>
            <person name="Takahashi T."/>
            <person name="Nishimura K."/>
        </authorList>
    </citation>
    <scope>NUCLEOTIDE SEQUENCE</scope>
</reference>
<gene>
    <name evidence="11" type="ORF">TIFTF001_020222</name>
</gene>
<comment type="caution">
    <text evidence="11">The sequence shown here is derived from an EMBL/GenBank/DDBJ whole genome shotgun (WGS) entry which is preliminary data.</text>
</comment>
<comment type="similarity">
    <text evidence="2">Belongs to the COX16 family.</text>
</comment>
<evidence type="ECO:0000256" key="8">
    <source>
        <dbReference type="SAM" id="Coils"/>
    </source>
</evidence>
<evidence type="ECO:0000313" key="11">
    <source>
        <dbReference type="EMBL" id="GMN51064.1"/>
    </source>
</evidence>
<accession>A0AA88AEI4</accession>
<evidence type="ECO:0000256" key="10">
    <source>
        <dbReference type="SAM" id="Phobius"/>
    </source>
</evidence>
<keyword evidence="7 10" id="KW-0472">Membrane</keyword>
<evidence type="ECO:0000256" key="3">
    <source>
        <dbReference type="ARBA" id="ARBA00022692"/>
    </source>
</evidence>
<evidence type="ECO:0000256" key="1">
    <source>
        <dbReference type="ARBA" id="ARBA00004434"/>
    </source>
</evidence>
<sequence>MATIEPATGQPQRKSAGTASTRAGIQSSAPLYKRWGRKHPFIRYGLPMISLTVFGAVGLAHLIQGRLRVMLFHSLSRILHGFIECRHLRKDIAKVKDDQEWEILETKKALSRTGPIEAYKPKKISLEEELKALQEKVDINNYEYKKIPRPNEGKSD</sequence>
<dbReference type="EMBL" id="BTGU01000036">
    <property type="protein sequence ID" value="GMN51064.1"/>
    <property type="molecule type" value="Genomic_DNA"/>
</dbReference>
<protein>
    <submittedName>
        <fullName evidence="11">Uncharacterized protein</fullName>
    </submittedName>
</protein>
<feature type="coiled-coil region" evidence="8">
    <location>
        <begin position="116"/>
        <end position="143"/>
    </location>
</feature>